<sequence>MPARSTRLPAGFIWLIAAQFLSALADNALLIVTMAWLLALGAPPWWAPLLKFSFTLSYVLLAPFVGALADRICKRRLMVMMNALKLLGALALLAGLHPLAAFALVGLGASAYAPAKYGLLTESTPPAVLVAANGWVESAVVLSVLLGVVLGGALVAPVWLQSSWVQAVVAGERLAWLGACLPSAFPHSLPPELGSTLRTLQVSLLCVLAVYLLAALCHLGIRPSGVRYPPRPAGASPRRLWTDFRAANRTLWRDRAGGLSLAVTSVFWGLSALLQFAVLLWATRALALGLDQAAYLQGTVAAGVVGGAVWVATRLRLRHALRVLALGLPMGVLLVLGPLLISDWRWALPVLLALGALGGVMVVPMNALLQHRGHRLLSAGQSVAVQGFNENLGILLALALYAGLIALHMPVQGVMALAGLTLAGFVGWQMARRRRPFRGLLSFRAQSATRSSNSTSTG</sequence>
<dbReference type="Proteomes" id="UP000292939">
    <property type="component" value="Chromosome"/>
</dbReference>
<name>A0A4P6UNY8_9BURK</name>
<feature type="transmembrane region" description="Helical" evidence="7">
    <location>
        <begin position="135"/>
        <end position="160"/>
    </location>
</feature>
<dbReference type="GO" id="GO:0005886">
    <property type="term" value="C:plasma membrane"/>
    <property type="evidence" value="ECO:0007669"/>
    <property type="project" value="UniProtKB-SubCell"/>
</dbReference>
<feature type="transmembrane region" description="Helical" evidence="7">
    <location>
        <begin position="259"/>
        <end position="282"/>
    </location>
</feature>
<proteinExistence type="predicted"/>
<keyword evidence="6 7" id="KW-0472">Membrane</keyword>
<dbReference type="PANTHER" id="PTHR43266:SF2">
    <property type="entry name" value="MAJOR FACILITATOR SUPERFAMILY (MFS) PROFILE DOMAIN-CONTAINING PROTEIN"/>
    <property type="match status" value="1"/>
</dbReference>
<keyword evidence="4 7" id="KW-0812">Transmembrane</keyword>
<evidence type="ECO:0000313" key="9">
    <source>
        <dbReference type="Proteomes" id="UP000292939"/>
    </source>
</evidence>
<feature type="transmembrane region" description="Helical" evidence="7">
    <location>
        <begin position="167"/>
        <end position="185"/>
    </location>
</feature>
<keyword evidence="5 7" id="KW-1133">Transmembrane helix</keyword>
<organism evidence="8 9">
    <name type="scientific">Hylemonella gracilis</name>
    <dbReference type="NCBI Taxonomy" id="80880"/>
    <lineage>
        <taxon>Bacteria</taxon>
        <taxon>Pseudomonadati</taxon>
        <taxon>Pseudomonadota</taxon>
        <taxon>Betaproteobacteria</taxon>
        <taxon>Burkholderiales</taxon>
        <taxon>Comamonadaceae</taxon>
        <taxon>Hylemonella</taxon>
    </lineage>
</organism>
<dbReference type="NCBIfam" id="NF008397">
    <property type="entry name" value="PRK11195.1"/>
    <property type="match status" value="1"/>
</dbReference>
<evidence type="ECO:0000256" key="4">
    <source>
        <dbReference type="ARBA" id="ARBA00022692"/>
    </source>
</evidence>
<feature type="transmembrane region" description="Helical" evidence="7">
    <location>
        <begin position="390"/>
        <end position="407"/>
    </location>
</feature>
<accession>A0A4P6UNY8</accession>
<reference evidence="8 9" key="1">
    <citation type="submission" date="2018-07" db="EMBL/GenBank/DDBJ databases">
        <title>Exploring interactions and the metabolic potential of the ultra-small soil bacteria Hylemonella gracilis.</title>
        <authorList>
            <person name="Tyc O."/>
            <person name="Kulkarni P."/>
            <person name="Gawehns F."/>
            <person name="Hundscheid M."/>
            <person name="Zweers H."/>
            <person name="Garbeva P."/>
        </authorList>
    </citation>
    <scope>NUCLEOTIDE SEQUENCE [LARGE SCALE GENOMIC DNA]</scope>
    <source>
        <strain evidence="8 9">NS1</strain>
    </source>
</reference>
<keyword evidence="2" id="KW-0813">Transport</keyword>
<evidence type="ECO:0000256" key="1">
    <source>
        <dbReference type="ARBA" id="ARBA00004651"/>
    </source>
</evidence>
<evidence type="ECO:0000256" key="6">
    <source>
        <dbReference type="ARBA" id="ARBA00023136"/>
    </source>
</evidence>
<dbReference type="EMBL" id="CP031395">
    <property type="protein sequence ID" value="QBK05825.1"/>
    <property type="molecule type" value="Genomic_DNA"/>
</dbReference>
<evidence type="ECO:0000256" key="5">
    <source>
        <dbReference type="ARBA" id="ARBA00022989"/>
    </source>
</evidence>
<feature type="transmembrane region" description="Helical" evidence="7">
    <location>
        <begin position="45"/>
        <end position="69"/>
    </location>
</feature>
<dbReference type="KEGG" id="hgr:DW355_14815"/>
<feature type="transmembrane region" description="Helical" evidence="7">
    <location>
        <begin position="90"/>
        <end position="115"/>
    </location>
</feature>
<feature type="transmembrane region" description="Helical" evidence="7">
    <location>
        <begin position="200"/>
        <end position="221"/>
    </location>
</feature>
<dbReference type="GO" id="GO:0022857">
    <property type="term" value="F:transmembrane transporter activity"/>
    <property type="evidence" value="ECO:0007669"/>
    <property type="project" value="InterPro"/>
</dbReference>
<feature type="transmembrane region" description="Helical" evidence="7">
    <location>
        <begin position="413"/>
        <end position="431"/>
    </location>
</feature>
<evidence type="ECO:0000256" key="2">
    <source>
        <dbReference type="ARBA" id="ARBA00022448"/>
    </source>
</evidence>
<dbReference type="InterPro" id="IPR011701">
    <property type="entry name" value="MFS"/>
</dbReference>
<dbReference type="Gene3D" id="1.20.1250.20">
    <property type="entry name" value="MFS general substrate transporter like domains"/>
    <property type="match status" value="1"/>
</dbReference>
<dbReference type="InterPro" id="IPR036259">
    <property type="entry name" value="MFS_trans_sf"/>
</dbReference>
<dbReference type="AlphaFoldDB" id="A0A4P6UNY8"/>
<dbReference type="OrthoDB" id="9803968at2"/>
<dbReference type="RefSeq" id="WP_131281193.1">
    <property type="nucleotide sequence ID" value="NZ_CP031395.1"/>
</dbReference>
<dbReference type="SUPFAM" id="SSF103473">
    <property type="entry name" value="MFS general substrate transporter"/>
    <property type="match status" value="1"/>
</dbReference>
<evidence type="ECO:0000256" key="7">
    <source>
        <dbReference type="SAM" id="Phobius"/>
    </source>
</evidence>
<feature type="transmembrane region" description="Helical" evidence="7">
    <location>
        <begin position="12"/>
        <end position="39"/>
    </location>
</feature>
<dbReference type="PANTHER" id="PTHR43266">
    <property type="entry name" value="MACROLIDE-EFFLUX PROTEIN"/>
    <property type="match status" value="1"/>
</dbReference>
<keyword evidence="3" id="KW-1003">Cell membrane</keyword>
<feature type="transmembrane region" description="Helical" evidence="7">
    <location>
        <begin position="294"/>
        <end position="313"/>
    </location>
</feature>
<feature type="transmembrane region" description="Helical" evidence="7">
    <location>
        <begin position="320"/>
        <end position="341"/>
    </location>
</feature>
<gene>
    <name evidence="8" type="ORF">DW355_14815</name>
</gene>
<comment type="subcellular location">
    <subcellularLocation>
        <location evidence="1">Cell membrane</location>
        <topology evidence="1">Multi-pass membrane protein</topology>
    </subcellularLocation>
</comment>
<evidence type="ECO:0000256" key="3">
    <source>
        <dbReference type="ARBA" id="ARBA00022475"/>
    </source>
</evidence>
<protein>
    <submittedName>
        <fullName evidence="8">Lysophospholipid transporter LplT</fullName>
    </submittedName>
</protein>
<dbReference type="Pfam" id="PF07690">
    <property type="entry name" value="MFS_1"/>
    <property type="match status" value="1"/>
</dbReference>
<feature type="transmembrane region" description="Helical" evidence="7">
    <location>
        <begin position="347"/>
        <end position="369"/>
    </location>
</feature>
<evidence type="ECO:0000313" key="8">
    <source>
        <dbReference type="EMBL" id="QBK05825.1"/>
    </source>
</evidence>